<dbReference type="Gene3D" id="1.10.3300.10">
    <property type="entry name" value="Jann2411-like domain"/>
    <property type="match status" value="1"/>
</dbReference>
<organism evidence="2 3">
    <name type="scientific">Streptoalloteichus tenebrarius (strain ATCC 17920 / DSM 40477 / JCM 4838 / CBS 697.72 / NBRC 16177 / NCIMB 11028 / NRRL B-12390 / A12253. 1 / ISP 5477)</name>
    <name type="common">Streptomyces tenebrarius</name>
    <dbReference type="NCBI Taxonomy" id="1933"/>
    <lineage>
        <taxon>Bacteria</taxon>
        <taxon>Bacillati</taxon>
        <taxon>Actinomycetota</taxon>
        <taxon>Actinomycetes</taxon>
        <taxon>Pseudonocardiales</taxon>
        <taxon>Pseudonocardiaceae</taxon>
        <taxon>Streptoalloteichus</taxon>
    </lineage>
</organism>
<dbReference type="InterPro" id="IPR023286">
    <property type="entry name" value="ABATE_dom_sf"/>
</dbReference>
<dbReference type="EMBL" id="JAMTCP010000006">
    <property type="protein sequence ID" value="MCP2258013.1"/>
    <property type="molecule type" value="Genomic_DNA"/>
</dbReference>
<name>A0ABT1HR83_STRSD</name>
<dbReference type="SUPFAM" id="SSF160904">
    <property type="entry name" value="Jann2411-like"/>
    <property type="match status" value="1"/>
</dbReference>
<feature type="domain" description="Zinc finger CGNR" evidence="1">
    <location>
        <begin position="127"/>
        <end position="175"/>
    </location>
</feature>
<evidence type="ECO:0000313" key="3">
    <source>
        <dbReference type="Proteomes" id="UP001205311"/>
    </source>
</evidence>
<dbReference type="InterPro" id="IPR021005">
    <property type="entry name" value="Znf_CGNR"/>
</dbReference>
<dbReference type="RefSeq" id="WP_253668951.1">
    <property type="nucleotide sequence ID" value="NZ_JAMTCP010000006.1"/>
</dbReference>
<sequence>MGAPSTAPGALEQVRTFLNTWRIPNDTRQVQDQLPELVADHRAWAADLPDVPPPTDLGELLDLRTALRAALGETHPSGLDDWLVRHPVVARVGDAEPPVVHRPVCPDTTGELLALVVDAIQQRRWARLKACPDCQWVFYDHSRNASRTWCGMYAESAHGRACGSIAKVRAYRARKAQGNTA</sequence>
<dbReference type="Proteomes" id="UP001205311">
    <property type="component" value="Unassembled WGS sequence"/>
</dbReference>
<proteinExistence type="predicted"/>
<evidence type="ECO:0000259" key="1">
    <source>
        <dbReference type="Pfam" id="PF11706"/>
    </source>
</evidence>
<dbReference type="InterPro" id="IPR010852">
    <property type="entry name" value="ABATE"/>
</dbReference>
<keyword evidence="3" id="KW-1185">Reference proteome</keyword>
<gene>
    <name evidence="2" type="ORF">LX15_001700</name>
</gene>
<evidence type="ECO:0000313" key="2">
    <source>
        <dbReference type="EMBL" id="MCP2258013.1"/>
    </source>
</evidence>
<protein>
    <submittedName>
        <fullName evidence="2">CGNR zinc finger domain-containing protein</fullName>
    </submittedName>
</protein>
<dbReference type="Pfam" id="PF11706">
    <property type="entry name" value="zf-CGNR"/>
    <property type="match status" value="1"/>
</dbReference>
<reference evidence="2 3" key="1">
    <citation type="submission" date="2022-06" db="EMBL/GenBank/DDBJ databases">
        <title>Genomic Encyclopedia of Archaeal and Bacterial Type Strains, Phase II (KMG-II): from individual species to whole genera.</title>
        <authorList>
            <person name="Goeker M."/>
        </authorList>
    </citation>
    <scope>NUCLEOTIDE SEQUENCE [LARGE SCALE GENOMIC DNA]</scope>
    <source>
        <strain evidence="2 3">DSM 40477</strain>
    </source>
</reference>
<dbReference type="PANTHER" id="PTHR35525">
    <property type="entry name" value="BLL6575 PROTEIN"/>
    <property type="match status" value="1"/>
</dbReference>
<dbReference type="PANTHER" id="PTHR35525:SF3">
    <property type="entry name" value="BLL6575 PROTEIN"/>
    <property type="match status" value="1"/>
</dbReference>
<accession>A0ABT1HR83</accession>
<comment type="caution">
    <text evidence="2">The sequence shown here is derived from an EMBL/GenBank/DDBJ whole genome shotgun (WGS) entry which is preliminary data.</text>
</comment>